<dbReference type="RefSeq" id="WP_133509958.1">
    <property type="nucleotide sequence ID" value="NZ_SNWN01000009.1"/>
</dbReference>
<comment type="caution">
    <text evidence="1">The sequence shown here is derived from an EMBL/GenBank/DDBJ whole genome shotgun (WGS) entry which is preliminary data.</text>
</comment>
<dbReference type="EMBL" id="SNWN01000009">
    <property type="protein sequence ID" value="TDO21212.1"/>
    <property type="molecule type" value="Genomic_DNA"/>
</dbReference>
<keyword evidence="2" id="KW-1185">Reference proteome</keyword>
<reference evidence="1 2" key="1">
    <citation type="submission" date="2019-03" db="EMBL/GenBank/DDBJ databases">
        <title>Genomic Encyclopedia of Archaeal and Bacterial Type Strains, Phase II (KMG-II): from individual species to whole genera.</title>
        <authorList>
            <person name="Goeker M."/>
        </authorList>
    </citation>
    <scope>NUCLEOTIDE SEQUENCE [LARGE SCALE GENOMIC DNA]</scope>
    <source>
        <strain evidence="1 2">ATCC 700618</strain>
    </source>
</reference>
<organism evidence="1 2">
    <name type="scientific">Mycoplasma testudineum</name>
    <dbReference type="NCBI Taxonomy" id="244584"/>
    <lineage>
        <taxon>Bacteria</taxon>
        <taxon>Bacillati</taxon>
        <taxon>Mycoplasmatota</taxon>
        <taxon>Mollicutes</taxon>
        <taxon>Mycoplasmataceae</taxon>
        <taxon>Mycoplasma</taxon>
    </lineage>
</organism>
<evidence type="ECO:0000313" key="1">
    <source>
        <dbReference type="EMBL" id="TDO21212.1"/>
    </source>
</evidence>
<name>A0A4R6IGD1_9MOLU</name>
<evidence type="ECO:0000313" key="2">
    <source>
        <dbReference type="Proteomes" id="UP000295518"/>
    </source>
</evidence>
<sequence length="86" mass="10009">MVLNSRNKLAELYEWNSNPIEGKILEDYKLKLDVTLSYNETNMKNKSFESQLFEMIKEIKADIANIKVEIAEMKADITVLKGFHNI</sequence>
<dbReference type="AlphaFoldDB" id="A0A4R6IGD1"/>
<accession>A0A4R6IGD1</accession>
<proteinExistence type="predicted"/>
<gene>
    <name evidence="1" type="ORF">EI74_0246</name>
</gene>
<dbReference type="Proteomes" id="UP000295518">
    <property type="component" value="Unassembled WGS sequence"/>
</dbReference>
<protein>
    <submittedName>
        <fullName evidence="1">Uncharacterized protein</fullName>
    </submittedName>
</protein>